<keyword evidence="1" id="KW-1133">Transmembrane helix</keyword>
<evidence type="ECO:0000313" key="5">
    <source>
        <dbReference type="Proteomes" id="UP000653730"/>
    </source>
</evidence>
<dbReference type="EMBL" id="JACVDC010000030">
    <property type="protein sequence ID" value="MBC9796558.1"/>
    <property type="molecule type" value="Genomic_DNA"/>
</dbReference>
<dbReference type="InterPro" id="IPR006860">
    <property type="entry name" value="FecR"/>
</dbReference>
<dbReference type="RefSeq" id="WP_187965701.1">
    <property type="nucleotide sequence ID" value="NZ_JACVDC010000030.1"/>
</dbReference>
<accession>A0A926JSA7</accession>
<protein>
    <submittedName>
        <fullName evidence="4">FecR domain-containing protein</fullName>
    </submittedName>
</protein>
<dbReference type="Pfam" id="PF16344">
    <property type="entry name" value="FecR_C"/>
    <property type="match status" value="1"/>
</dbReference>
<feature type="domain" description="Protein FecR C-terminal" evidence="3">
    <location>
        <begin position="312"/>
        <end position="379"/>
    </location>
</feature>
<dbReference type="PANTHER" id="PTHR30273:SF2">
    <property type="entry name" value="PROTEIN FECR"/>
    <property type="match status" value="1"/>
</dbReference>
<keyword evidence="1" id="KW-0812">Transmembrane</keyword>
<keyword evidence="5" id="KW-1185">Reference proteome</keyword>
<sequence length="384" mass="43773">MKDRPDQLIERFLQDKLSPKEEKELREWLETPGGRQFLKKEIQLHHLVRATLHSFDGEKAYGQTSRLVQKAEKKHFCWRTYLRYAAVLVIALGCGYFLYTHLSSNTKEQLVISDEKITLELEDGSIRTITPGEPQQITTGKGKAVATRQGDTLYYSSGLPENSLLFNILRVPYGKTFKLKLSDGTMAHLNAGTSLRYPVKFSGRAREVFLEGEAFFDVSENKDRPFLVRTGNMDIEVTGTRFNVSAYEDDPETSVVLAGGAITIHSTGRSGKTGTSATLSPGQRGALARGTSRIDLREVDVEDYIAWMDGKVIFYNKAFKDVLKILERKYNVTIKNDYPELNKERFKAIFDDETIEQVLRTFTESRLFSYRIRNNIIVIEKPEE</sequence>
<feature type="domain" description="FecR protein" evidence="2">
    <location>
        <begin position="171"/>
        <end position="262"/>
    </location>
</feature>
<dbReference type="PIRSF" id="PIRSF018266">
    <property type="entry name" value="FecR"/>
    <property type="match status" value="1"/>
</dbReference>
<dbReference type="InterPro" id="IPR032508">
    <property type="entry name" value="FecR_C"/>
</dbReference>
<evidence type="ECO:0000259" key="2">
    <source>
        <dbReference type="Pfam" id="PF04773"/>
    </source>
</evidence>
<evidence type="ECO:0000259" key="3">
    <source>
        <dbReference type="Pfam" id="PF16344"/>
    </source>
</evidence>
<reference evidence="4 5" key="1">
    <citation type="submission" date="2020-09" db="EMBL/GenBank/DDBJ databases">
        <title>Sinomicrobium weinanense sp. nov., a halophilic bacteria isolated from saline-alkali soil.</title>
        <authorList>
            <person name="Wu P."/>
            <person name="Ren H."/>
            <person name="Mei Y."/>
            <person name="Liang Y."/>
            <person name="Chen Z."/>
        </authorList>
    </citation>
    <scope>NUCLEOTIDE SEQUENCE [LARGE SCALE GENOMIC DNA]</scope>
    <source>
        <strain evidence="4 5">FJxs</strain>
    </source>
</reference>
<proteinExistence type="predicted"/>
<dbReference type="Gene3D" id="2.60.120.1440">
    <property type="match status" value="1"/>
</dbReference>
<dbReference type="Gene3D" id="3.55.50.30">
    <property type="match status" value="1"/>
</dbReference>
<feature type="transmembrane region" description="Helical" evidence="1">
    <location>
        <begin position="81"/>
        <end position="99"/>
    </location>
</feature>
<dbReference type="Pfam" id="PF04773">
    <property type="entry name" value="FecR"/>
    <property type="match status" value="1"/>
</dbReference>
<organism evidence="4 5">
    <name type="scientific">Sinomicrobium weinanense</name>
    <dbReference type="NCBI Taxonomy" id="2842200"/>
    <lineage>
        <taxon>Bacteria</taxon>
        <taxon>Pseudomonadati</taxon>
        <taxon>Bacteroidota</taxon>
        <taxon>Flavobacteriia</taxon>
        <taxon>Flavobacteriales</taxon>
        <taxon>Flavobacteriaceae</taxon>
        <taxon>Sinomicrobium</taxon>
    </lineage>
</organism>
<evidence type="ECO:0000256" key="1">
    <source>
        <dbReference type="SAM" id="Phobius"/>
    </source>
</evidence>
<evidence type="ECO:0000313" key="4">
    <source>
        <dbReference type="EMBL" id="MBC9796558.1"/>
    </source>
</evidence>
<dbReference type="GO" id="GO:0016989">
    <property type="term" value="F:sigma factor antagonist activity"/>
    <property type="evidence" value="ECO:0007669"/>
    <property type="project" value="TreeGrafter"/>
</dbReference>
<dbReference type="Proteomes" id="UP000653730">
    <property type="component" value="Unassembled WGS sequence"/>
</dbReference>
<dbReference type="PANTHER" id="PTHR30273">
    <property type="entry name" value="PERIPLASMIC SIGNAL SENSOR AND SIGMA FACTOR ACTIVATOR FECR-RELATED"/>
    <property type="match status" value="1"/>
</dbReference>
<name>A0A926JSA7_9FLAO</name>
<keyword evidence="1" id="KW-0472">Membrane</keyword>
<dbReference type="AlphaFoldDB" id="A0A926JSA7"/>
<dbReference type="InterPro" id="IPR012373">
    <property type="entry name" value="Ferrdict_sens_TM"/>
</dbReference>
<gene>
    <name evidence="4" type="ORF">IBL28_11305</name>
</gene>
<comment type="caution">
    <text evidence="4">The sequence shown here is derived from an EMBL/GenBank/DDBJ whole genome shotgun (WGS) entry which is preliminary data.</text>
</comment>